<organism evidence="1 2">
    <name type="scientific">Drosophila gunungcola</name>
    <name type="common">fruit fly</name>
    <dbReference type="NCBI Taxonomy" id="103775"/>
    <lineage>
        <taxon>Eukaryota</taxon>
        <taxon>Metazoa</taxon>
        <taxon>Ecdysozoa</taxon>
        <taxon>Arthropoda</taxon>
        <taxon>Hexapoda</taxon>
        <taxon>Insecta</taxon>
        <taxon>Pterygota</taxon>
        <taxon>Neoptera</taxon>
        <taxon>Endopterygota</taxon>
        <taxon>Diptera</taxon>
        <taxon>Brachycera</taxon>
        <taxon>Muscomorpha</taxon>
        <taxon>Ephydroidea</taxon>
        <taxon>Drosophilidae</taxon>
        <taxon>Drosophila</taxon>
        <taxon>Sophophora</taxon>
    </lineage>
</organism>
<dbReference type="EMBL" id="JAMKOV010000106">
    <property type="protein sequence ID" value="KAI8033755.1"/>
    <property type="molecule type" value="Genomic_DNA"/>
</dbReference>
<keyword evidence="2" id="KW-1185">Reference proteome</keyword>
<protein>
    <submittedName>
        <fullName evidence="1">Uncharacterized protein</fullName>
    </submittedName>
</protein>
<proteinExistence type="predicted"/>
<gene>
    <name evidence="1" type="ORF">M5D96_013487</name>
</gene>
<evidence type="ECO:0000313" key="2">
    <source>
        <dbReference type="Proteomes" id="UP001059596"/>
    </source>
</evidence>
<accession>A0A9Q0BJB6</accession>
<sequence>MSALSLSRSLSLSRMRKPTCVQEHINSRTTRRTRSLCLESFKSLEWSVSAPAEAP</sequence>
<name>A0A9Q0BJB6_9MUSC</name>
<dbReference type="Proteomes" id="UP001059596">
    <property type="component" value="Unassembled WGS sequence"/>
</dbReference>
<evidence type="ECO:0000313" key="1">
    <source>
        <dbReference type="EMBL" id="KAI8033755.1"/>
    </source>
</evidence>
<reference evidence="1" key="1">
    <citation type="journal article" date="2023" name="Genome Biol. Evol.">
        <title>Long-read-based Genome Assembly of Drosophila gunungcola Reveals Fewer Chemosensory Genes in Flower-breeding Species.</title>
        <authorList>
            <person name="Negi A."/>
            <person name="Liao B.Y."/>
            <person name="Yeh S.D."/>
        </authorList>
    </citation>
    <scope>NUCLEOTIDE SEQUENCE</scope>
    <source>
        <strain evidence="1">Sukarami</strain>
    </source>
</reference>
<dbReference type="AlphaFoldDB" id="A0A9Q0BJB6"/>
<comment type="caution">
    <text evidence="1">The sequence shown here is derived from an EMBL/GenBank/DDBJ whole genome shotgun (WGS) entry which is preliminary data.</text>
</comment>